<dbReference type="InterPro" id="IPR001841">
    <property type="entry name" value="Znf_RING"/>
</dbReference>
<dbReference type="SUPFAM" id="SSF57850">
    <property type="entry name" value="RING/U-box"/>
    <property type="match status" value="1"/>
</dbReference>
<keyword evidence="1" id="KW-0863">Zinc-finger</keyword>
<dbReference type="InterPro" id="IPR013083">
    <property type="entry name" value="Znf_RING/FYVE/PHD"/>
</dbReference>
<comment type="caution">
    <text evidence="3">The sequence shown here is derived from an EMBL/GenBank/DDBJ whole genome shotgun (WGS) entry which is preliminary data.</text>
</comment>
<keyword evidence="4" id="KW-1185">Reference proteome</keyword>
<sequence>MGLELGKWTGVIHASEPMEPDRRLANKKTVTIQAADKDQAVVLATNDDKATSWDSFEEPFDLVRQACKPPIPCLQKTKVDHNLGSKEDLFCPICVEHLLIGSEPACTTCSHLYHSHCINKWLITSTSCSLFAFRIVRLLNQGYPCLLII</sequence>
<dbReference type="PROSITE" id="PS50089">
    <property type="entry name" value="ZF_RING_2"/>
    <property type="match status" value="1"/>
</dbReference>
<evidence type="ECO:0000256" key="1">
    <source>
        <dbReference type="PROSITE-ProRule" id="PRU00175"/>
    </source>
</evidence>
<reference evidence="4" key="1">
    <citation type="journal article" date="2019" name="Gigascience">
        <title>De novo genome assembly of the endangered Acer yangbiense, a plant species with extremely small populations endemic to Yunnan Province, China.</title>
        <authorList>
            <person name="Yang J."/>
            <person name="Wariss H.M."/>
            <person name="Tao L."/>
            <person name="Zhang R."/>
            <person name="Yun Q."/>
            <person name="Hollingsworth P."/>
            <person name="Dao Z."/>
            <person name="Luo G."/>
            <person name="Guo H."/>
            <person name="Ma Y."/>
            <person name="Sun W."/>
        </authorList>
    </citation>
    <scope>NUCLEOTIDE SEQUENCE [LARGE SCALE GENOMIC DNA]</scope>
    <source>
        <strain evidence="4">cv. br00</strain>
    </source>
</reference>
<dbReference type="AlphaFoldDB" id="A0A5N5N229"/>
<dbReference type="EMBL" id="VDCV01000004">
    <property type="protein sequence ID" value="KAB5561580.1"/>
    <property type="molecule type" value="Genomic_DNA"/>
</dbReference>
<protein>
    <recommendedName>
        <fullName evidence="2">RING-type domain-containing protein</fullName>
    </recommendedName>
</protein>
<dbReference type="Proteomes" id="UP000326939">
    <property type="component" value="Chromosome 4"/>
</dbReference>
<name>A0A5N5N229_9ROSI</name>
<dbReference type="Pfam" id="PF13639">
    <property type="entry name" value="zf-RING_2"/>
    <property type="match status" value="1"/>
</dbReference>
<gene>
    <name evidence="3" type="ORF">DKX38_006537</name>
</gene>
<evidence type="ECO:0000259" key="2">
    <source>
        <dbReference type="PROSITE" id="PS50089"/>
    </source>
</evidence>
<accession>A0A5N5N229</accession>
<proteinExistence type="predicted"/>
<keyword evidence="1" id="KW-0862">Zinc</keyword>
<keyword evidence="1" id="KW-0479">Metal-binding</keyword>
<dbReference type="GO" id="GO:0008270">
    <property type="term" value="F:zinc ion binding"/>
    <property type="evidence" value="ECO:0007669"/>
    <property type="project" value="UniProtKB-KW"/>
</dbReference>
<dbReference type="Gene3D" id="3.30.40.10">
    <property type="entry name" value="Zinc/RING finger domain, C3HC4 (zinc finger)"/>
    <property type="match status" value="1"/>
</dbReference>
<organism evidence="3 4">
    <name type="scientific">Salix brachista</name>
    <dbReference type="NCBI Taxonomy" id="2182728"/>
    <lineage>
        <taxon>Eukaryota</taxon>
        <taxon>Viridiplantae</taxon>
        <taxon>Streptophyta</taxon>
        <taxon>Embryophyta</taxon>
        <taxon>Tracheophyta</taxon>
        <taxon>Spermatophyta</taxon>
        <taxon>Magnoliopsida</taxon>
        <taxon>eudicotyledons</taxon>
        <taxon>Gunneridae</taxon>
        <taxon>Pentapetalae</taxon>
        <taxon>rosids</taxon>
        <taxon>fabids</taxon>
        <taxon>Malpighiales</taxon>
        <taxon>Salicaceae</taxon>
        <taxon>Saliceae</taxon>
        <taxon>Salix</taxon>
    </lineage>
</organism>
<evidence type="ECO:0000313" key="3">
    <source>
        <dbReference type="EMBL" id="KAB5561580.1"/>
    </source>
</evidence>
<feature type="domain" description="RING-type" evidence="2">
    <location>
        <begin position="91"/>
        <end position="128"/>
    </location>
</feature>
<evidence type="ECO:0000313" key="4">
    <source>
        <dbReference type="Proteomes" id="UP000326939"/>
    </source>
</evidence>